<dbReference type="PIRSF" id="PIRSF006221">
    <property type="entry name" value="Ketosamine-3-kinase"/>
    <property type="match status" value="1"/>
</dbReference>
<comment type="caution">
    <text evidence="3">The sequence shown here is derived from an EMBL/GenBank/DDBJ whole genome shotgun (WGS) entry which is preliminary data.</text>
</comment>
<evidence type="ECO:0000256" key="2">
    <source>
        <dbReference type="PIRNR" id="PIRNR006221"/>
    </source>
</evidence>
<dbReference type="SUPFAM" id="SSF56112">
    <property type="entry name" value="Protein kinase-like (PK-like)"/>
    <property type="match status" value="1"/>
</dbReference>
<dbReference type="RefSeq" id="WP_016962067.1">
    <property type="nucleotide sequence ID" value="NZ_AJWN02000040.1"/>
</dbReference>
<keyword evidence="2" id="KW-0808">Transferase</keyword>
<dbReference type="PANTHER" id="PTHR12149">
    <property type="entry name" value="FRUCTOSAMINE 3 KINASE-RELATED PROTEIN"/>
    <property type="match status" value="1"/>
</dbReference>
<dbReference type="GO" id="GO:0016301">
    <property type="term" value="F:kinase activity"/>
    <property type="evidence" value="ECO:0007669"/>
    <property type="project" value="UniProtKB-UniRule"/>
</dbReference>
<dbReference type="Pfam" id="PF03881">
    <property type="entry name" value="Fructosamin_kin"/>
    <property type="match status" value="1"/>
</dbReference>
<comment type="similarity">
    <text evidence="1 2">Belongs to the fructosamine kinase family.</text>
</comment>
<reference evidence="3 4" key="1">
    <citation type="journal article" date="2012" name="Science">
        <title>Ecological populations of bacteria act as socially cohesive units of antibiotic production and resistance.</title>
        <authorList>
            <person name="Cordero O.X."/>
            <person name="Wildschutte H."/>
            <person name="Kirkup B."/>
            <person name="Proehl S."/>
            <person name="Ngo L."/>
            <person name="Hussain F."/>
            <person name="Le Roux F."/>
            <person name="Mincer T."/>
            <person name="Polz M.F."/>
        </authorList>
    </citation>
    <scope>NUCLEOTIDE SEQUENCE [LARGE SCALE GENOMIC DNA]</scope>
    <source>
        <strain evidence="3 4">FF-454</strain>
    </source>
</reference>
<evidence type="ECO:0000313" key="4">
    <source>
        <dbReference type="Proteomes" id="UP000095039"/>
    </source>
</evidence>
<dbReference type="PANTHER" id="PTHR12149:SF8">
    <property type="entry name" value="PROTEIN-RIBULOSAMINE 3-KINASE"/>
    <property type="match status" value="1"/>
</dbReference>
<evidence type="ECO:0008006" key="5">
    <source>
        <dbReference type="Google" id="ProtNLM"/>
    </source>
</evidence>
<dbReference type="EMBL" id="AJWN02000040">
    <property type="protein sequence ID" value="OEE62115.1"/>
    <property type="molecule type" value="Genomic_DNA"/>
</dbReference>
<sequence>MWHSLSVQLSLALGQQFEVEEKMPIDGGDINECYAISSGEIRFFVKINSRENLPIYEAEAEGLRHLANSAEVSVPQVIYMGVIKEKAVLVLDYLPMKPLDDESAYLLGKDMARLHQWGEQLEYGFDIDNFIGTTEQRNSWHRKWANFFADHRIGWQLKLAEERGMSFGDVETIVEAVKDRLVGHQPKASLLHGDLWKGNASATINGPVVFDPACYWGDREVDVATTQLFGGFPQDFYRGYNEVFPLDEGFEQRKDIYNLYHMINHCLMFGGHYLEETEALINKLGLTE</sequence>
<dbReference type="InterPro" id="IPR016477">
    <property type="entry name" value="Fructo-/Ketosamine-3-kinase"/>
</dbReference>
<keyword evidence="4" id="KW-1185">Reference proteome</keyword>
<dbReference type="Gene3D" id="3.30.200.20">
    <property type="entry name" value="Phosphorylase Kinase, domain 1"/>
    <property type="match status" value="1"/>
</dbReference>
<dbReference type="AlphaFoldDB" id="A0A1E5C9F8"/>
<dbReference type="Proteomes" id="UP000095039">
    <property type="component" value="Unassembled WGS sequence"/>
</dbReference>
<dbReference type="Gene3D" id="3.90.1200.10">
    <property type="match status" value="1"/>
</dbReference>
<name>A0A1E5C9F8_9GAMM</name>
<protein>
    <recommendedName>
        <fullName evidence="5">Fructosamine kinase</fullName>
    </recommendedName>
</protein>
<accession>A0A1E5C9F8</accession>
<gene>
    <name evidence="3" type="ORF">A1OK_01010</name>
</gene>
<proteinExistence type="inferred from homology"/>
<organism evidence="3 4">
    <name type="scientific">Enterovibrio norvegicus FF-454</name>
    <dbReference type="NCBI Taxonomy" id="1185651"/>
    <lineage>
        <taxon>Bacteria</taxon>
        <taxon>Pseudomonadati</taxon>
        <taxon>Pseudomonadota</taxon>
        <taxon>Gammaproteobacteria</taxon>
        <taxon>Vibrionales</taxon>
        <taxon>Vibrionaceae</taxon>
        <taxon>Enterovibrio</taxon>
    </lineage>
</organism>
<dbReference type="InterPro" id="IPR011009">
    <property type="entry name" value="Kinase-like_dom_sf"/>
</dbReference>
<evidence type="ECO:0000256" key="1">
    <source>
        <dbReference type="ARBA" id="ARBA00009460"/>
    </source>
</evidence>
<evidence type="ECO:0000313" key="3">
    <source>
        <dbReference type="EMBL" id="OEE62115.1"/>
    </source>
</evidence>
<keyword evidence="2" id="KW-0418">Kinase</keyword>